<organism evidence="1 2">
    <name type="scientific">Rugosimonospora africana</name>
    <dbReference type="NCBI Taxonomy" id="556532"/>
    <lineage>
        <taxon>Bacteria</taxon>
        <taxon>Bacillati</taxon>
        <taxon>Actinomycetota</taxon>
        <taxon>Actinomycetes</taxon>
        <taxon>Micromonosporales</taxon>
        <taxon>Micromonosporaceae</taxon>
        <taxon>Rugosimonospora</taxon>
    </lineage>
</organism>
<accession>A0A8J3QYF9</accession>
<evidence type="ECO:0000313" key="2">
    <source>
        <dbReference type="Proteomes" id="UP000642748"/>
    </source>
</evidence>
<dbReference type="Proteomes" id="UP000642748">
    <property type="component" value="Unassembled WGS sequence"/>
</dbReference>
<evidence type="ECO:0000313" key="1">
    <source>
        <dbReference type="EMBL" id="GIH19549.1"/>
    </source>
</evidence>
<sequence>MSPLAYRVAGAVPGFEDKEGEPAFVEVRGGGQSNRAGADHHDGLAGAVVRGVLLCGSEIAEAGLACCSWLVR</sequence>
<proteinExistence type="predicted"/>
<protein>
    <submittedName>
        <fullName evidence="1">Uncharacterized protein</fullName>
    </submittedName>
</protein>
<name>A0A8J3QYF9_9ACTN</name>
<gene>
    <name evidence="1" type="ORF">Raf01_77210</name>
</gene>
<keyword evidence="2" id="KW-1185">Reference proteome</keyword>
<dbReference type="EMBL" id="BONZ01000082">
    <property type="protein sequence ID" value="GIH19549.1"/>
    <property type="molecule type" value="Genomic_DNA"/>
</dbReference>
<comment type="caution">
    <text evidence="1">The sequence shown here is derived from an EMBL/GenBank/DDBJ whole genome shotgun (WGS) entry which is preliminary data.</text>
</comment>
<dbReference type="AlphaFoldDB" id="A0A8J3QYF9"/>
<reference evidence="1" key="1">
    <citation type="submission" date="2021-01" db="EMBL/GenBank/DDBJ databases">
        <title>Whole genome shotgun sequence of Rugosimonospora africana NBRC 104875.</title>
        <authorList>
            <person name="Komaki H."/>
            <person name="Tamura T."/>
        </authorList>
    </citation>
    <scope>NUCLEOTIDE SEQUENCE</scope>
    <source>
        <strain evidence="1">NBRC 104875</strain>
    </source>
</reference>